<dbReference type="EMBL" id="WIQZ01000024">
    <property type="protein sequence ID" value="KAF3137856.1"/>
    <property type="molecule type" value="Genomic_DNA"/>
</dbReference>
<comment type="caution">
    <text evidence="1">The sequence shown here is derived from an EMBL/GenBank/DDBJ whole genome shotgun (WGS) entry which is preliminary data.</text>
</comment>
<dbReference type="AlphaFoldDB" id="A0A7C8JSX0"/>
<dbReference type="Proteomes" id="UP000480548">
    <property type="component" value="Unassembled WGS sequence"/>
</dbReference>
<protein>
    <submittedName>
        <fullName evidence="1">Uncharacterized protein</fullName>
    </submittedName>
</protein>
<reference evidence="1 2" key="1">
    <citation type="submission" date="2019-06" db="EMBL/GenBank/DDBJ databases">
        <authorList>
            <person name="Palmer J.M."/>
        </authorList>
    </citation>
    <scope>NUCLEOTIDE SEQUENCE [LARGE SCALE GENOMIC DNA]</scope>
    <source>
        <strain evidence="1 2">TWF703</strain>
    </source>
</reference>
<name>A0A7C8JSX0_ORBOL</name>
<organism evidence="1 2">
    <name type="scientific">Orbilia oligospora</name>
    <name type="common">Nematode-trapping fungus</name>
    <name type="synonym">Arthrobotrys oligospora</name>
    <dbReference type="NCBI Taxonomy" id="2813651"/>
    <lineage>
        <taxon>Eukaryota</taxon>
        <taxon>Fungi</taxon>
        <taxon>Dikarya</taxon>
        <taxon>Ascomycota</taxon>
        <taxon>Pezizomycotina</taxon>
        <taxon>Orbiliomycetes</taxon>
        <taxon>Orbiliales</taxon>
        <taxon>Orbiliaceae</taxon>
        <taxon>Orbilia</taxon>
    </lineage>
</organism>
<accession>A0A7C8JSX0</accession>
<proteinExistence type="predicted"/>
<evidence type="ECO:0000313" key="1">
    <source>
        <dbReference type="EMBL" id="KAF3137856.1"/>
    </source>
</evidence>
<sequence length="79" mass="9183">MSSPHIFRDANLAELPRLESDKTEVFESAMPQWGTTVKVQLCTTKTRSSFMIGKAWLQIFKEPPVLFQNENFKLEVNYM</sequence>
<evidence type="ECO:0000313" key="2">
    <source>
        <dbReference type="Proteomes" id="UP000480548"/>
    </source>
</evidence>
<gene>
    <name evidence="1" type="ORF">TWF703_004826</name>
</gene>